<reference evidence="1 2" key="1">
    <citation type="submission" date="2017-06" db="EMBL/GenBank/DDBJ databases">
        <authorList>
            <person name="Kim H.J."/>
            <person name="Triplett B.A."/>
        </authorList>
    </citation>
    <scope>NUCLEOTIDE SEQUENCE [LARGE SCALE GENOMIC DNA]</scope>
    <source>
        <strain evidence="1 2">DSM 45207</strain>
    </source>
</reference>
<keyword evidence="2" id="KW-1185">Reference proteome</keyword>
<name>A0A238WU00_9PSEU</name>
<dbReference type="RefSeq" id="WP_141134624.1">
    <property type="nucleotide sequence ID" value="NZ_FZNW01000007.1"/>
</dbReference>
<accession>A0A238WU00</accession>
<proteinExistence type="predicted"/>
<evidence type="ECO:0008006" key="3">
    <source>
        <dbReference type="Google" id="ProtNLM"/>
    </source>
</evidence>
<sequence>MLRRRSGADDRRRSGWPPSLRRHCQQRVKALGLPRTGRLTVRAVCDRVSEHRGRPIHLVPLELSTVADALWVASATDDHIVFESRLTPVHQHQVILHELGHIICGHSANSDAALEMLRLLMPSLDPARARSVLGREHADSGCELEAELVGSLLAQRVSSWTVQQHYTVPPQARELASRLSALMETPREP</sequence>
<organism evidence="1 2">
    <name type="scientific">Haloechinothrix alba</name>
    <dbReference type="NCBI Taxonomy" id="664784"/>
    <lineage>
        <taxon>Bacteria</taxon>
        <taxon>Bacillati</taxon>
        <taxon>Actinomycetota</taxon>
        <taxon>Actinomycetes</taxon>
        <taxon>Pseudonocardiales</taxon>
        <taxon>Pseudonocardiaceae</taxon>
        <taxon>Haloechinothrix</taxon>
    </lineage>
</organism>
<gene>
    <name evidence="1" type="ORF">SAMN06265360_107223</name>
</gene>
<dbReference type="OrthoDB" id="4144896at2"/>
<evidence type="ECO:0000313" key="2">
    <source>
        <dbReference type="Proteomes" id="UP000198348"/>
    </source>
</evidence>
<evidence type="ECO:0000313" key="1">
    <source>
        <dbReference type="EMBL" id="SNR50027.1"/>
    </source>
</evidence>
<protein>
    <recommendedName>
        <fullName evidence="3">IrrE N-terminal-like domain-containing protein</fullName>
    </recommendedName>
</protein>
<dbReference type="EMBL" id="FZNW01000007">
    <property type="protein sequence ID" value="SNR50027.1"/>
    <property type="molecule type" value="Genomic_DNA"/>
</dbReference>
<dbReference type="Proteomes" id="UP000198348">
    <property type="component" value="Unassembled WGS sequence"/>
</dbReference>
<dbReference type="AlphaFoldDB" id="A0A238WU00"/>